<keyword evidence="10" id="KW-1185">Reference proteome</keyword>
<sequence length="232" mass="26137">MVFIETFCQHAIIFQFQHLQKRNLNLKKQAAHSPEKTLQTKKEIFIKLMENLEKDHASIFSLYQYLQAGGGNGISLIIFLMIVLANTYYNLTVAVNGTNTTELILSDSILDNPNLGFYQAVFGGVLVSVVVFAFVNASSFMMFCLKASTTLHDEVFEKLMSSSMRFFDVTPSGQILNRFSKDIDEADTLLPVMADQFFKTAGFILTSFILITLAFPFFMLALIPISVTFYLP</sequence>
<evidence type="ECO:0000256" key="2">
    <source>
        <dbReference type="ARBA" id="ARBA00022692"/>
    </source>
</evidence>
<keyword evidence="6 7" id="KW-0472">Membrane</keyword>
<feature type="transmembrane region" description="Helical" evidence="7">
    <location>
        <begin position="115"/>
        <end position="135"/>
    </location>
</feature>
<keyword evidence="4" id="KW-0067">ATP-binding</keyword>
<keyword evidence="3" id="KW-0547">Nucleotide-binding</keyword>
<evidence type="ECO:0000259" key="8">
    <source>
        <dbReference type="PROSITE" id="PS50929"/>
    </source>
</evidence>
<dbReference type="Proteomes" id="UP000593567">
    <property type="component" value="Unassembled WGS sequence"/>
</dbReference>
<comment type="caution">
    <text evidence="9">The sequence shown here is derived from an EMBL/GenBank/DDBJ whole genome shotgun (WGS) entry which is preliminary data.</text>
</comment>
<dbReference type="AlphaFoldDB" id="A0A7J7JZI6"/>
<evidence type="ECO:0000313" key="9">
    <source>
        <dbReference type="EMBL" id="KAF6030748.1"/>
    </source>
</evidence>
<reference evidence="9" key="1">
    <citation type="submission" date="2020-06" db="EMBL/GenBank/DDBJ databases">
        <title>Draft genome of Bugula neritina, a colonial animal packing powerful symbionts and potential medicines.</title>
        <authorList>
            <person name="Rayko M."/>
        </authorList>
    </citation>
    <scope>NUCLEOTIDE SEQUENCE [LARGE SCALE GENOMIC DNA]</scope>
    <source>
        <strain evidence="9">Kwan_BN1</strain>
    </source>
</reference>
<dbReference type="GO" id="GO:0016020">
    <property type="term" value="C:membrane"/>
    <property type="evidence" value="ECO:0007669"/>
    <property type="project" value="InterPro"/>
</dbReference>
<evidence type="ECO:0000256" key="3">
    <source>
        <dbReference type="ARBA" id="ARBA00022741"/>
    </source>
</evidence>
<keyword evidence="5 7" id="KW-1133">Transmembrane helix</keyword>
<organism evidence="9 10">
    <name type="scientific">Bugula neritina</name>
    <name type="common">Brown bryozoan</name>
    <name type="synonym">Sertularia neritina</name>
    <dbReference type="NCBI Taxonomy" id="10212"/>
    <lineage>
        <taxon>Eukaryota</taxon>
        <taxon>Metazoa</taxon>
        <taxon>Spiralia</taxon>
        <taxon>Lophotrochozoa</taxon>
        <taxon>Bryozoa</taxon>
        <taxon>Gymnolaemata</taxon>
        <taxon>Cheilostomatida</taxon>
        <taxon>Flustrina</taxon>
        <taxon>Buguloidea</taxon>
        <taxon>Bugulidae</taxon>
        <taxon>Bugula</taxon>
    </lineage>
</organism>
<dbReference type="GO" id="GO:0005524">
    <property type="term" value="F:ATP binding"/>
    <property type="evidence" value="ECO:0007669"/>
    <property type="project" value="UniProtKB-KW"/>
</dbReference>
<gene>
    <name evidence="9" type="ORF">EB796_010929</name>
</gene>
<keyword evidence="1" id="KW-0813">Transport</keyword>
<dbReference type="PROSITE" id="PS50929">
    <property type="entry name" value="ABC_TM1F"/>
    <property type="match status" value="1"/>
</dbReference>
<evidence type="ECO:0000313" key="10">
    <source>
        <dbReference type="Proteomes" id="UP000593567"/>
    </source>
</evidence>
<dbReference type="PANTHER" id="PTHR24223">
    <property type="entry name" value="ATP-BINDING CASSETTE SUB-FAMILY C"/>
    <property type="match status" value="1"/>
</dbReference>
<evidence type="ECO:0000256" key="6">
    <source>
        <dbReference type="ARBA" id="ARBA00023136"/>
    </source>
</evidence>
<keyword evidence="2 7" id="KW-0812">Transmembrane</keyword>
<feature type="domain" description="ABC transmembrane type-1" evidence="8">
    <location>
        <begin position="111"/>
        <end position="232"/>
    </location>
</feature>
<dbReference type="Pfam" id="PF00664">
    <property type="entry name" value="ABC_membrane"/>
    <property type="match status" value="1"/>
</dbReference>
<evidence type="ECO:0000256" key="4">
    <source>
        <dbReference type="ARBA" id="ARBA00022840"/>
    </source>
</evidence>
<dbReference type="GO" id="GO:0140359">
    <property type="term" value="F:ABC-type transporter activity"/>
    <property type="evidence" value="ECO:0007669"/>
    <property type="project" value="InterPro"/>
</dbReference>
<evidence type="ECO:0000256" key="1">
    <source>
        <dbReference type="ARBA" id="ARBA00022448"/>
    </source>
</evidence>
<feature type="transmembrane region" description="Helical" evidence="7">
    <location>
        <begin position="74"/>
        <end position="95"/>
    </location>
</feature>
<dbReference type="OrthoDB" id="6282333at2759"/>
<evidence type="ECO:0000256" key="7">
    <source>
        <dbReference type="SAM" id="Phobius"/>
    </source>
</evidence>
<dbReference type="InterPro" id="IPR036640">
    <property type="entry name" value="ABC1_TM_sf"/>
</dbReference>
<evidence type="ECO:0000256" key="5">
    <source>
        <dbReference type="ARBA" id="ARBA00022989"/>
    </source>
</evidence>
<accession>A0A7J7JZI6</accession>
<dbReference type="Gene3D" id="1.20.1560.10">
    <property type="entry name" value="ABC transporter type 1, transmembrane domain"/>
    <property type="match status" value="1"/>
</dbReference>
<feature type="transmembrane region" description="Helical" evidence="7">
    <location>
        <begin position="203"/>
        <end position="231"/>
    </location>
</feature>
<dbReference type="InterPro" id="IPR050173">
    <property type="entry name" value="ABC_transporter_C-like"/>
</dbReference>
<dbReference type="EMBL" id="VXIV02001674">
    <property type="protein sequence ID" value="KAF6030748.1"/>
    <property type="molecule type" value="Genomic_DNA"/>
</dbReference>
<dbReference type="SUPFAM" id="SSF90123">
    <property type="entry name" value="ABC transporter transmembrane region"/>
    <property type="match status" value="1"/>
</dbReference>
<protein>
    <submittedName>
        <fullName evidence="9">ABCC5</fullName>
    </submittedName>
</protein>
<proteinExistence type="predicted"/>
<name>A0A7J7JZI6_BUGNE</name>
<dbReference type="InterPro" id="IPR011527">
    <property type="entry name" value="ABC1_TM_dom"/>
</dbReference>
<dbReference type="PANTHER" id="PTHR24223:SF447">
    <property type="entry name" value="MULTIDRUG RESISTANCE-ASSOCIATED PROTEIN 5"/>
    <property type="match status" value="1"/>
</dbReference>